<evidence type="ECO:0000313" key="2">
    <source>
        <dbReference type="EMBL" id="XCH24634.1"/>
    </source>
</evidence>
<dbReference type="GO" id="GO:0006631">
    <property type="term" value="P:fatty acid metabolic process"/>
    <property type="evidence" value="ECO:0007669"/>
    <property type="project" value="InterPro"/>
</dbReference>
<dbReference type="PANTHER" id="PTHR48075">
    <property type="entry name" value="3-HYDROXYACYL-COA DEHYDROGENASE FAMILY PROTEIN"/>
    <property type="match status" value="1"/>
</dbReference>
<feature type="domain" description="3-hydroxyacyl-CoA dehydrogenase NAD binding" evidence="1">
    <location>
        <begin position="10"/>
        <end position="136"/>
    </location>
</feature>
<dbReference type="SUPFAM" id="SSF51735">
    <property type="entry name" value="NAD(P)-binding Rossmann-fold domains"/>
    <property type="match status" value="1"/>
</dbReference>
<proteinExistence type="predicted"/>
<name>A0AAU8FKZ1_9BACT</name>
<dbReference type="RefSeq" id="WP_353719949.1">
    <property type="nucleotide sequence ID" value="NZ_CP159289.1"/>
</dbReference>
<accession>A0AAU8FKZ1</accession>
<reference evidence="2" key="1">
    <citation type="submission" date="2024-06" db="EMBL/GenBank/DDBJ databases">
        <title>Sequencing and assembly of the genome of Dyadobacter sp. strain 676, a symbiont of Cyamopsis tetragonoloba.</title>
        <authorList>
            <person name="Guro P."/>
            <person name="Sazanova A."/>
            <person name="Kuznetsova I."/>
            <person name="Belimov A."/>
            <person name="Safronova V."/>
        </authorList>
    </citation>
    <scope>NUCLEOTIDE SEQUENCE</scope>
    <source>
        <strain evidence="2">676</strain>
    </source>
</reference>
<dbReference type="GO" id="GO:0016491">
    <property type="term" value="F:oxidoreductase activity"/>
    <property type="evidence" value="ECO:0007669"/>
    <property type="project" value="TreeGrafter"/>
</dbReference>
<organism evidence="2">
    <name type="scientific">Dyadobacter sp. 676</name>
    <dbReference type="NCBI Taxonomy" id="3088362"/>
    <lineage>
        <taxon>Bacteria</taxon>
        <taxon>Pseudomonadati</taxon>
        <taxon>Bacteroidota</taxon>
        <taxon>Cytophagia</taxon>
        <taxon>Cytophagales</taxon>
        <taxon>Spirosomataceae</taxon>
        <taxon>Dyadobacter</taxon>
    </lineage>
</organism>
<dbReference type="EMBL" id="CP159289">
    <property type="protein sequence ID" value="XCH24634.1"/>
    <property type="molecule type" value="Genomic_DNA"/>
</dbReference>
<dbReference type="Gene3D" id="3.40.50.720">
    <property type="entry name" value="NAD(P)-binding Rossmann-like Domain"/>
    <property type="match status" value="1"/>
</dbReference>
<dbReference type="GO" id="GO:0070403">
    <property type="term" value="F:NAD+ binding"/>
    <property type="evidence" value="ECO:0007669"/>
    <property type="project" value="InterPro"/>
</dbReference>
<gene>
    <name evidence="2" type="ORF">ABV298_30810</name>
</gene>
<dbReference type="InterPro" id="IPR036291">
    <property type="entry name" value="NAD(P)-bd_dom_sf"/>
</dbReference>
<dbReference type="Pfam" id="PF02737">
    <property type="entry name" value="3HCDH_N"/>
    <property type="match status" value="1"/>
</dbReference>
<protein>
    <submittedName>
        <fullName evidence="2">3-hydroxyacyl-CoA dehydrogenase NAD-binding domain-containing protein</fullName>
    </submittedName>
</protein>
<dbReference type="AlphaFoldDB" id="A0AAU8FKZ1"/>
<sequence length="170" mass="17513">MNEPSKLAPVGVVGLGLMGSSIVAALLAAGHPVKAIAPIAPEAGEAPERIAAQLRQCVGAGLIGSVQPCLDALTVSEDYSVLSDCVLVIECVIEKPEIKSAVYQKITGSVGRDCVIGSNTSAIPISELPEVCGAPRTVPRYSLGRAGIHDPLSGNYLRRTNRSPVRGAGF</sequence>
<dbReference type="InterPro" id="IPR006176">
    <property type="entry name" value="3-OHacyl-CoA_DH_NAD-bd"/>
</dbReference>
<dbReference type="PANTHER" id="PTHR48075:SF5">
    <property type="entry name" value="3-HYDROXYBUTYRYL-COA DEHYDROGENASE"/>
    <property type="match status" value="1"/>
</dbReference>
<evidence type="ECO:0000259" key="1">
    <source>
        <dbReference type="Pfam" id="PF02737"/>
    </source>
</evidence>